<evidence type="ECO:0000313" key="2">
    <source>
        <dbReference type="EMBL" id="KAK0418720.1"/>
    </source>
</evidence>
<feature type="signal peptide" evidence="1">
    <location>
        <begin position="1"/>
        <end position="16"/>
    </location>
</feature>
<gene>
    <name evidence="2" type="ORF">QR680_013735</name>
</gene>
<dbReference type="AlphaFoldDB" id="A0AA39I6H4"/>
<dbReference type="Proteomes" id="UP001175271">
    <property type="component" value="Unassembled WGS sequence"/>
</dbReference>
<evidence type="ECO:0000256" key="1">
    <source>
        <dbReference type="SAM" id="SignalP"/>
    </source>
</evidence>
<comment type="caution">
    <text evidence="2">The sequence shown here is derived from an EMBL/GenBank/DDBJ whole genome shotgun (WGS) entry which is preliminary data.</text>
</comment>
<keyword evidence="1" id="KW-0732">Signal</keyword>
<protein>
    <submittedName>
        <fullName evidence="2">Uncharacterized protein</fullName>
    </submittedName>
</protein>
<sequence>MALGLLLFLFLPISFAYVDYTDLGCKQIGDSCLPYNPTDEYYVNRFDMAHFFPQVLRNAIGSLSIPTQFKIIALKPNIKHYYITGEASTAEDVLGLIQAHILPNETELLRAGLLFDTLNMPKKVIDKISKFTNILLRAYYVNDNWNSASVLMFVMIELYKGPLNFSTQDKEDLMSQFANLAKFIKEPRTMEFINNYTKIPLVDRVSQFIEVLKKSGGIPDPRQVK</sequence>
<keyword evidence="3" id="KW-1185">Reference proteome</keyword>
<evidence type="ECO:0000313" key="3">
    <source>
        <dbReference type="Proteomes" id="UP001175271"/>
    </source>
</evidence>
<name>A0AA39I6H4_9BILA</name>
<proteinExistence type="predicted"/>
<feature type="chain" id="PRO_5041458962" evidence="1">
    <location>
        <begin position="17"/>
        <end position="225"/>
    </location>
</feature>
<accession>A0AA39I6H4</accession>
<dbReference type="EMBL" id="JAUCMV010000002">
    <property type="protein sequence ID" value="KAK0418720.1"/>
    <property type="molecule type" value="Genomic_DNA"/>
</dbReference>
<organism evidence="2 3">
    <name type="scientific">Steinernema hermaphroditum</name>
    <dbReference type="NCBI Taxonomy" id="289476"/>
    <lineage>
        <taxon>Eukaryota</taxon>
        <taxon>Metazoa</taxon>
        <taxon>Ecdysozoa</taxon>
        <taxon>Nematoda</taxon>
        <taxon>Chromadorea</taxon>
        <taxon>Rhabditida</taxon>
        <taxon>Tylenchina</taxon>
        <taxon>Panagrolaimomorpha</taxon>
        <taxon>Strongyloidoidea</taxon>
        <taxon>Steinernematidae</taxon>
        <taxon>Steinernema</taxon>
    </lineage>
</organism>
<reference evidence="2" key="1">
    <citation type="submission" date="2023-06" db="EMBL/GenBank/DDBJ databases">
        <title>Genomic analysis of the entomopathogenic nematode Steinernema hermaphroditum.</title>
        <authorList>
            <person name="Schwarz E.M."/>
            <person name="Heppert J.K."/>
            <person name="Baniya A."/>
            <person name="Schwartz H.T."/>
            <person name="Tan C.-H."/>
            <person name="Antoshechkin I."/>
            <person name="Sternberg P.W."/>
            <person name="Goodrich-Blair H."/>
            <person name="Dillman A.R."/>
        </authorList>
    </citation>
    <scope>NUCLEOTIDE SEQUENCE</scope>
    <source>
        <strain evidence="2">PS9179</strain>
        <tissue evidence="2">Whole animal</tissue>
    </source>
</reference>